<protein>
    <submittedName>
        <fullName evidence="1">Uncharacterized protein</fullName>
    </submittedName>
</protein>
<reference evidence="1" key="1">
    <citation type="submission" date="2023-04" db="EMBL/GenBank/DDBJ databases">
        <title>Draft Genome sequencing of Naganishia species isolated from polar environments using Oxford Nanopore Technology.</title>
        <authorList>
            <person name="Leo P."/>
            <person name="Venkateswaran K."/>
        </authorList>
    </citation>
    <scope>NUCLEOTIDE SEQUENCE</scope>
    <source>
        <strain evidence="1">MNA-CCFEE 5425</strain>
    </source>
</reference>
<dbReference type="Proteomes" id="UP001243375">
    <property type="component" value="Unassembled WGS sequence"/>
</dbReference>
<accession>A0ACC2X2P2</accession>
<proteinExistence type="predicted"/>
<evidence type="ECO:0000313" key="2">
    <source>
        <dbReference type="Proteomes" id="UP001243375"/>
    </source>
</evidence>
<sequence>MSNNPGVVQPLPEGAGKALEASLRSLVDGSQGIGGRADHQAHVRVGMHLLFCDSKELISYDRVEDLLTKQSIRQGQLYDKEGPEVLPHIKSFIATYNLPLDDLLIEDLTQYPTFNSFFARRLKASARPIDSPQDPTVIVSPADSRMTVFENVEQAEKFWIKGREFSIPELLGHDERFAALQDDGGCMLAISRLAPQDYHRFHSPVEGVVQCIKDIEDLNVFTKNKRSVMLLHANLGPGREQVPIALVAIGGNIGWSKKPGDTVAKGAEAGWFAYGGSTLIVVLPSRAVCGVRFDDDLIQTSEKGMETIVRVGDRVATVQQ</sequence>
<evidence type="ECO:0000313" key="1">
    <source>
        <dbReference type="EMBL" id="KAJ9118162.1"/>
    </source>
</evidence>
<gene>
    <name evidence="1" type="ORF">QFC22_004066</name>
</gene>
<name>A0ACC2X2P2_9TREE</name>
<comment type="caution">
    <text evidence="1">The sequence shown here is derived from an EMBL/GenBank/DDBJ whole genome shotgun (WGS) entry which is preliminary data.</text>
</comment>
<keyword evidence="2" id="KW-1185">Reference proteome</keyword>
<dbReference type="EMBL" id="JASBWU010000011">
    <property type="protein sequence ID" value="KAJ9118162.1"/>
    <property type="molecule type" value="Genomic_DNA"/>
</dbReference>
<organism evidence="1 2">
    <name type="scientific">Naganishia vaughanmartiniae</name>
    <dbReference type="NCBI Taxonomy" id="1424756"/>
    <lineage>
        <taxon>Eukaryota</taxon>
        <taxon>Fungi</taxon>
        <taxon>Dikarya</taxon>
        <taxon>Basidiomycota</taxon>
        <taxon>Agaricomycotina</taxon>
        <taxon>Tremellomycetes</taxon>
        <taxon>Filobasidiales</taxon>
        <taxon>Filobasidiaceae</taxon>
        <taxon>Naganishia</taxon>
    </lineage>
</organism>